<comment type="caution">
    <text evidence="5">The sequence shown here is derived from an EMBL/GenBank/DDBJ whole genome shotgun (WGS) entry which is preliminary data.</text>
</comment>
<comment type="subcellular location">
    <subcellularLocation>
        <location evidence="1 4">Cytoplasm</location>
    </subcellularLocation>
</comment>
<comment type="subunit">
    <text evidence="4">Interacts with the cytoplasmic NapA precursor.</text>
</comment>
<evidence type="ECO:0000256" key="2">
    <source>
        <dbReference type="ARBA" id="ARBA00022490"/>
    </source>
</evidence>
<evidence type="ECO:0000313" key="5">
    <source>
        <dbReference type="EMBL" id="THH34294.1"/>
    </source>
</evidence>
<proteinExistence type="inferred from homology"/>
<dbReference type="GO" id="GO:0005737">
    <property type="term" value="C:cytoplasm"/>
    <property type="evidence" value="ECO:0007669"/>
    <property type="project" value="UniProtKB-SubCell"/>
</dbReference>
<keyword evidence="6" id="KW-1185">Reference proteome</keyword>
<comment type="similarity">
    <text evidence="4">Belongs to the NapD family.</text>
</comment>
<dbReference type="PANTHER" id="PTHR38603:SF1">
    <property type="entry name" value="CHAPERONE NAPD"/>
    <property type="match status" value="1"/>
</dbReference>
<dbReference type="Pfam" id="PF03927">
    <property type="entry name" value="NapD"/>
    <property type="match status" value="1"/>
</dbReference>
<evidence type="ECO:0000256" key="3">
    <source>
        <dbReference type="ARBA" id="ARBA00023186"/>
    </source>
</evidence>
<dbReference type="EMBL" id="SRKY01000007">
    <property type="protein sequence ID" value="THH34294.1"/>
    <property type="molecule type" value="Genomic_DNA"/>
</dbReference>
<dbReference type="InterPro" id="IPR005623">
    <property type="entry name" value="Chaperone_NapD_NO3_reduct"/>
</dbReference>
<accession>A0A4S4N5E1</accession>
<dbReference type="PANTHER" id="PTHR38603">
    <property type="entry name" value="CHAPERONE NAPD"/>
    <property type="match status" value="1"/>
</dbReference>
<dbReference type="Gene3D" id="3.30.70.920">
    <property type="match status" value="1"/>
</dbReference>
<keyword evidence="3 4" id="KW-0143">Chaperone</keyword>
<dbReference type="Proteomes" id="UP000306602">
    <property type="component" value="Unassembled WGS sequence"/>
</dbReference>
<dbReference type="GO" id="GO:0051224">
    <property type="term" value="P:negative regulation of protein transport"/>
    <property type="evidence" value="ECO:0007669"/>
    <property type="project" value="UniProtKB-UniRule"/>
</dbReference>
<dbReference type="RefSeq" id="WP_136464676.1">
    <property type="nucleotide sequence ID" value="NZ_SRKY01000007.1"/>
</dbReference>
<name>A0A4S4N5E1_9RHOB</name>
<evidence type="ECO:0000313" key="6">
    <source>
        <dbReference type="Proteomes" id="UP000306602"/>
    </source>
</evidence>
<dbReference type="OrthoDB" id="7306089at2"/>
<organism evidence="5 6">
    <name type="scientific">Aliishimia ponticola</name>
    <dbReference type="NCBI Taxonomy" id="2499833"/>
    <lineage>
        <taxon>Bacteria</taxon>
        <taxon>Pseudomonadati</taxon>
        <taxon>Pseudomonadota</taxon>
        <taxon>Alphaproteobacteria</taxon>
        <taxon>Rhodobacterales</taxon>
        <taxon>Paracoccaceae</taxon>
        <taxon>Aliishimia</taxon>
    </lineage>
</organism>
<dbReference type="HAMAP" id="MF_02200">
    <property type="entry name" value="NapD"/>
    <property type="match status" value="1"/>
</dbReference>
<gene>
    <name evidence="4" type="primary">napD</name>
    <name evidence="5" type="ORF">E4Z66_19040</name>
</gene>
<reference evidence="5 6" key="1">
    <citation type="submission" date="2019-04" db="EMBL/GenBank/DDBJ databases">
        <title>Shimia ponticola sp. nov., isolated from seawater.</title>
        <authorList>
            <person name="Kim Y.-O."/>
            <person name="Yoon J.-H."/>
        </authorList>
    </citation>
    <scope>NUCLEOTIDE SEQUENCE [LARGE SCALE GENOMIC DNA]</scope>
    <source>
        <strain evidence="5 6">MYP11</strain>
    </source>
</reference>
<dbReference type="GO" id="GO:0005048">
    <property type="term" value="F:signal sequence binding"/>
    <property type="evidence" value="ECO:0007669"/>
    <property type="project" value="UniProtKB-UniRule"/>
</dbReference>
<evidence type="ECO:0000256" key="4">
    <source>
        <dbReference type="HAMAP-Rule" id="MF_02200"/>
    </source>
</evidence>
<comment type="function">
    <text evidence="4">Chaperone for NapA, the catalytic subunit of the periplasmic nitrate reductase. It binds directly and specifically to the twin-arginine signal peptide of NapA, preventing premature interaction with the Tat translocase and premature export.</text>
</comment>
<keyword evidence="2 4" id="KW-0963">Cytoplasm</keyword>
<protein>
    <recommendedName>
        <fullName evidence="4">Chaperone NapD</fullName>
    </recommendedName>
    <alternativeName>
        <fullName evidence="4">NapA signal peptide-binding chaperone NapD</fullName>
    </alternativeName>
</protein>
<sequence>MNICGCLIHVAQAQLPAARARMENTDGVEIHAATDDGRLVVVVEDTDEARASEIIMGLHQIPGVISLSLNYHHFEDLSQAALAAAPALQPEI</sequence>
<evidence type="ECO:0000256" key="1">
    <source>
        <dbReference type="ARBA" id="ARBA00004496"/>
    </source>
</evidence>
<dbReference type="AlphaFoldDB" id="A0A4S4N5E1"/>